<dbReference type="PANTHER" id="PTHR23188">
    <property type="entry name" value="RNA POLYMERASE II-ASSOCIATED FACTOR 1 HOMOLOG"/>
    <property type="match status" value="1"/>
</dbReference>
<comment type="caution">
    <text evidence="4">The sequence shown here is derived from an EMBL/GenBank/DDBJ whole genome shotgun (WGS) entry which is preliminary data.</text>
</comment>
<dbReference type="GeneID" id="63787904"/>
<keyword evidence="3" id="KW-0539">Nucleus</keyword>
<evidence type="ECO:0000313" key="4">
    <source>
        <dbReference type="EMBL" id="ORY81602.1"/>
    </source>
</evidence>
<dbReference type="GO" id="GO:0003682">
    <property type="term" value="F:chromatin binding"/>
    <property type="evidence" value="ECO:0007669"/>
    <property type="project" value="TreeGrafter"/>
</dbReference>
<proteinExistence type="inferred from homology"/>
<sequence>MADKRKGARQDYVLRVRYQNTLPPPPFEPKMLALPTDFSKYTSASYLSNLYQEQPLRVEADSELGMHMDLSLLPGIFEGEESAMYAPDVPEELDPKDRALLKTDIGQQKLSTDVSFLRRTQYISSDAASAAKIKQAEKDKAARHQADLEFALDPLQQIAAIEDTFTAASGELESLRHPTRKDLRAVEVFPVFPDTPSIQQQWCNAKFATNPAPRAKSNSKMDDTDLRLDVAAILPKVIEEADDDYLSYFLPSYETAEQIRQANDRSTSADNVHRLDSIRDYDAKRDQHEDDYMFVFNTDMAKLAGQ</sequence>
<dbReference type="EMBL" id="MCFI01000011">
    <property type="protein sequence ID" value="ORY81602.1"/>
    <property type="molecule type" value="Genomic_DNA"/>
</dbReference>
<comment type="subcellular location">
    <subcellularLocation>
        <location evidence="1">Nucleus</location>
    </subcellularLocation>
</comment>
<protein>
    <submittedName>
        <fullName evidence="4">RNA polymerase II-associated</fullName>
    </submittedName>
</protein>
<dbReference type="Pfam" id="PF03985">
    <property type="entry name" value="Paf1"/>
    <property type="match status" value="1"/>
</dbReference>
<dbReference type="STRING" id="56484.A0A1Y2FCF8"/>
<dbReference type="OMA" id="GAYYYPI"/>
<dbReference type="GO" id="GO:0006368">
    <property type="term" value="P:transcription elongation by RNA polymerase II"/>
    <property type="evidence" value="ECO:0007669"/>
    <property type="project" value="InterPro"/>
</dbReference>
<organism evidence="4 5">
    <name type="scientific">Protomyces lactucae-debilis</name>
    <dbReference type="NCBI Taxonomy" id="2754530"/>
    <lineage>
        <taxon>Eukaryota</taxon>
        <taxon>Fungi</taxon>
        <taxon>Dikarya</taxon>
        <taxon>Ascomycota</taxon>
        <taxon>Taphrinomycotina</taxon>
        <taxon>Taphrinomycetes</taxon>
        <taxon>Taphrinales</taxon>
        <taxon>Protomycetaceae</taxon>
        <taxon>Protomyces</taxon>
    </lineage>
</organism>
<reference evidence="4 5" key="1">
    <citation type="submission" date="2016-07" db="EMBL/GenBank/DDBJ databases">
        <title>Pervasive Adenine N6-methylation of Active Genes in Fungi.</title>
        <authorList>
            <consortium name="DOE Joint Genome Institute"/>
            <person name="Mondo S.J."/>
            <person name="Dannebaum R.O."/>
            <person name="Kuo R.C."/>
            <person name="Labutti K."/>
            <person name="Haridas S."/>
            <person name="Kuo A."/>
            <person name="Salamov A."/>
            <person name="Ahrendt S.R."/>
            <person name="Lipzen A."/>
            <person name="Sullivan W."/>
            <person name="Andreopoulos W.B."/>
            <person name="Clum A."/>
            <person name="Lindquist E."/>
            <person name="Daum C."/>
            <person name="Ramamoorthy G.K."/>
            <person name="Gryganskyi A."/>
            <person name="Culley D."/>
            <person name="Magnuson J.K."/>
            <person name="James T.Y."/>
            <person name="O'Malley M.A."/>
            <person name="Stajich J.E."/>
            <person name="Spatafora J.W."/>
            <person name="Visel A."/>
            <person name="Grigoriev I.V."/>
        </authorList>
    </citation>
    <scope>NUCLEOTIDE SEQUENCE [LARGE SCALE GENOMIC DNA]</scope>
    <source>
        <strain evidence="4 5">12-1054</strain>
    </source>
</reference>
<dbReference type="GO" id="GO:0016593">
    <property type="term" value="C:Cdc73/Paf1 complex"/>
    <property type="evidence" value="ECO:0007669"/>
    <property type="project" value="InterPro"/>
</dbReference>
<evidence type="ECO:0000313" key="5">
    <source>
        <dbReference type="Proteomes" id="UP000193685"/>
    </source>
</evidence>
<keyword evidence="5" id="KW-1185">Reference proteome</keyword>
<evidence type="ECO:0000256" key="3">
    <source>
        <dbReference type="ARBA" id="ARBA00023242"/>
    </source>
</evidence>
<dbReference type="PANTHER" id="PTHR23188:SF12">
    <property type="entry name" value="RNA POLYMERASE II-ASSOCIATED FACTOR 1 HOMOLOG"/>
    <property type="match status" value="1"/>
</dbReference>
<evidence type="ECO:0000256" key="1">
    <source>
        <dbReference type="ARBA" id="ARBA00004123"/>
    </source>
</evidence>
<evidence type="ECO:0000256" key="2">
    <source>
        <dbReference type="ARBA" id="ARBA00007560"/>
    </source>
</evidence>
<dbReference type="InterPro" id="IPR007133">
    <property type="entry name" value="RNA_pol_II-assoc_Paf1"/>
</dbReference>
<dbReference type="OrthoDB" id="10260285at2759"/>
<dbReference type="GO" id="GO:0000993">
    <property type="term" value="F:RNA polymerase II complex binding"/>
    <property type="evidence" value="ECO:0007669"/>
    <property type="project" value="TreeGrafter"/>
</dbReference>
<name>A0A1Y2FCF8_PROLT</name>
<dbReference type="AlphaFoldDB" id="A0A1Y2FCF8"/>
<accession>A0A1Y2FCF8</accession>
<gene>
    <name evidence="4" type="ORF">BCR37DRAFT_393443</name>
</gene>
<dbReference type="RefSeq" id="XP_040724978.1">
    <property type="nucleotide sequence ID" value="XM_040871305.1"/>
</dbReference>
<dbReference type="Proteomes" id="UP000193685">
    <property type="component" value="Unassembled WGS sequence"/>
</dbReference>
<comment type="similarity">
    <text evidence="2">Belongs to the PAF1 family.</text>
</comment>